<dbReference type="InterPro" id="IPR029044">
    <property type="entry name" value="Nucleotide-diphossugar_trans"/>
</dbReference>
<evidence type="ECO:0000313" key="1">
    <source>
        <dbReference type="EMBL" id="GAG00882.1"/>
    </source>
</evidence>
<protein>
    <recommendedName>
        <fullName evidence="2">Glycosyltransferase 2-like domain-containing protein</fullName>
    </recommendedName>
</protein>
<name>X0UNM3_9ZZZZ</name>
<gene>
    <name evidence="1" type="ORF">S01H1_41662</name>
</gene>
<feature type="non-terminal residue" evidence="1">
    <location>
        <position position="266"/>
    </location>
</feature>
<sequence>YVKFCPRIGDTYIDDIPTLSTRFGIKGIRVVAGMATFPLRESVAKRTVLSIIDQVDELGIYLNNYNHVPSYMRHPKIRVFRDFEEKGDLNDVGKFYMLKYQKIQDGYYISIDDDILYPPNYVNMLICKSQQYQDKAIVGVHGTFYPNEFTRVFQKDRTVLSYKFELLTDTQVAFLGTGTMLYPLQLLGDVDFKYLFDSQGMHGKLDIYMAWYAKHFKIVNICIARKKAWMQDIHTPKTATHTLWNRFKNDDKTHTATFEREKVYEL</sequence>
<reference evidence="1" key="1">
    <citation type="journal article" date="2014" name="Front. Microbiol.">
        <title>High frequency of phylogenetically diverse reductive dehalogenase-homologous genes in deep subseafloor sedimentary metagenomes.</title>
        <authorList>
            <person name="Kawai M."/>
            <person name="Futagami T."/>
            <person name="Toyoda A."/>
            <person name="Takaki Y."/>
            <person name="Nishi S."/>
            <person name="Hori S."/>
            <person name="Arai W."/>
            <person name="Tsubouchi T."/>
            <person name="Morono Y."/>
            <person name="Uchiyama I."/>
            <person name="Ito T."/>
            <person name="Fujiyama A."/>
            <person name="Inagaki F."/>
            <person name="Takami H."/>
        </authorList>
    </citation>
    <scope>NUCLEOTIDE SEQUENCE</scope>
    <source>
        <strain evidence="1">Expedition CK06-06</strain>
    </source>
</reference>
<dbReference type="AlphaFoldDB" id="X0UNM3"/>
<comment type="caution">
    <text evidence="1">The sequence shown here is derived from an EMBL/GenBank/DDBJ whole genome shotgun (WGS) entry which is preliminary data.</text>
</comment>
<organism evidence="1">
    <name type="scientific">marine sediment metagenome</name>
    <dbReference type="NCBI Taxonomy" id="412755"/>
    <lineage>
        <taxon>unclassified sequences</taxon>
        <taxon>metagenomes</taxon>
        <taxon>ecological metagenomes</taxon>
    </lineage>
</organism>
<dbReference type="SUPFAM" id="SSF53448">
    <property type="entry name" value="Nucleotide-diphospho-sugar transferases"/>
    <property type="match status" value="1"/>
</dbReference>
<dbReference type="EMBL" id="BARS01026440">
    <property type="protein sequence ID" value="GAG00882.1"/>
    <property type="molecule type" value="Genomic_DNA"/>
</dbReference>
<proteinExistence type="predicted"/>
<feature type="non-terminal residue" evidence="1">
    <location>
        <position position="1"/>
    </location>
</feature>
<evidence type="ECO:0008006" key="2">
    <source>
        <dbReference type="Google" id="ProtNLM"/>
    </source>
</evidence>
<accession>X0UNM3</accession>